<keyword evidence="4 6" id="KW-1133">Transmembrane helix</keyword>
<sequence length="163" mass="18364">MNSQDEEFLANFPEEKKGKAIISLLGSVQQKLMILQWRLIPMLIILYLITYIDKTNIGLLTETGNAKIEGLLPSLRMNGTQYNIALSIFFIPYVLAEVPSNMILERFTRPSLYLGSIVLAWGIIMACMGIVKGFAGITVIRFLLGFFELVLISKLLLWTVYGN</sequence>
<evidence type="ECO:0000313" key="8">
    <source>
        <dbReference type="Proteomes" id="UP000572817"/>
    </source>
</evidence>
<feature type="transmembrane region" description="Helical" evidence="6">
    <location>
        <begin position="112"/>
        <end position="131"/>
    </location>
</feature>
<gene>
    <name evidence="7" type="ORF">GTA08_BOTSDO04119</name>
</gene>
<keyword evidence="3 6" id="KW-0812">Transmembrane</keyword>
<feature type="transmembrane region" description="Helical" evidence="6">
    <location>
        <begin position="32"/>
        <end position="52"/>
    </location>
</feature>
<protein>
    <submittedName>
        <fullName evidence="7">MFS transporter</fullName>
    </submittedName>
</protein>
<evidence type="ECO:0000313" key="7">
    <source>
        <dbReference type="EMBL" id="KAF4308339.1"/>
    </source>
</evidence>
<name>A0A8H4IWD0_9PEZI</name>
<evidence type="ECO:0000256" key="2">
    <source>
        <dbReference type="ARBA" id="ARBA00022448"/>
    </source>
</evidence>
<dbReference type="OrthoDB" id="2985014at2759"/>
<dbReference type="PANTHER" id="PTHR43791:SF54">
    <property type="entry name" value="MAJOR FACILITATOR SUPERFAMILY (MFS) PROFILE DOMAIN-CONTAINING PROTEIN-RELATED"/>
    <property type="match status" value="1"/>
</dbReference>
<evidence type="ECO:0000256" key="3">
    <source>
        <dbReference type="ARBA" id="ARBA00022692"/>
    </source>
</evidence>
<dbReference type="PANTHER" id="PTHR43791">
    <property type="entry name" value="PERMEASE-RELATED"/>
    <property type="match status" value="1"/>
</dbReference>
<organism evidence="7 8">
    <name type="scientific">Botryosphaeria dothidea</name>
    <dbReference type="NCBI Taxonomy" id="55169"/>
    <lineage>
        <taxon>Eukaryota</taxon>
        <taxon>Fungi</taxon>
        <taxon>Dikarya</taxon>
        <taxon>Ascomycota</taxon>
        <taxon>Pezizomycotina</taxon>
        <taxon>Dothideomycetes</taxon>
        <taxon>Dothideomycetes incertae sedis</taxon>
        <taxon>Botryosphaeriales</taxon>
        <taxon>Botryosphaeriaceae</taxon>
        <taxon>Botryosphaeria</taxon>
    </lineage>
</organism>
<evidence type="ECO:0000256" key="6">
    <source>
        <dbReference type="SAM" id="Phobius"/>
    </source>
</evidence>
<comment type="caution">
    <text evidence="7">The sequence shown here is derived from an EMBL/GenBank/DDBJ whole genome shotgun (WGS) entry which is preliminary data.</text>
</comment>
<dbReference type="Proteomes" id="UP000572817">
    <property type="component" value="Unassembled WGS sequence"/>
</dbReference>
<keyword evidence="2" id="KW-0813">Transport</keyword>
<feature type="transmembrane region" description="Helical" evidence="6">
    <location>
        <begin position="137"/>
        <end position="161"/>
    </location>
</feature>
<comment type="subcellular location">
    <subcellularLocation>
        <location evidence="1">Membrane</location>
        <topology evidence="1">Multi-pass membrane protein</topology>
    </subcellularLocation>
</comment>
<keyword evidence="5 6" id="KW-0472">Membrane</keyword>
<evidence type="ECO:0000256" key="1">
    <source>
        <dbReference type="ARBA" id="ARBA00004141"/>
    </source>
</evidence>
<dbReference type="GO" id="GO:0022857">
    <property type="term" value="F:transmembrane transporter activity"/>
    <property type="evidence" value="ECO:0007669"/>
    <property type="project" value="TreeGrafter"/>
</dbReference>
<feature type="transmembrane region" description="Helical" evidence="6">
    <location>
        <begin position="82"/>
        <end position="100"/>
    </location>
</feature>
<keyword evidence="8" id="KW-1185">Reference proteome</keyword>
<dbReference type="GO" id="GO:0016020">
    <property type="term" value="C:membrane"/>
    <property type="evidence" value="ECO:0007669"/>
    <property type="project" value="UniProtKB-SubCell"/>
</dbReference>
<dbReference type="EMBL" id="WWBZ02000022">
    <property type="protein sequence ID" value="KAF4308339.1"/>
    <property type="molecule type" value="Genomic_DNA"/>
</dbReference>
<dbReference type="SUPFAM" id="SSF103473">
    <property type="entry name" value="MFS general substrate transporter"/>
    <property type="match status" value="1"/>
</dbReference>
<evidence type="ECO:0000256" key="4">
    <source>
        <dbReference type="ARBA" id="ARBA00022989"/>
    </source>
</evidence>
<evidence type="ECO:0000256" key="5">
    <source>
        <dbReference type="ARBA" id="ARBA00023136"/>
    </source>
</evidence>
<dbReference type="Gene3D" id="1.20.1250.20">
    <property type="entry name" value="MFS general substrate transporter like domains"/>
    <property type="match status" value="1"/>
</dbReference>
<reference evidence="7" key="1">
    <citation type="submission" date="2020-04" db="EMBL/GenBank/DDBJ databases">
        <title>Genome Assembly and Annotation of Botryosphaeria dothidea sdau 11-99, a Latent Pathogen of Apple Fruit Ring Rot in China.</title>
        <authorList>
            <person name="Yu C."/>
            <person name="Diao Y."/>
            <person name="Lu Q."/>
            <person name="Zhao J."/>
            <person name="Cui S."/>
            <person name="Peng C."/>
            <person name="He B."/>
            <person name="Liu H."/>
        </authorList>
    </citation>
    <scope>NUCLEOTIDE SEQUENCE [LARGE SCALE GENOMIC DNA]</scope>
    <source>
        <strain evidence="7">Sdau11-99</strain>
    </source>
</reference>
<dbReference type="AlphaFoldDB" id="A0A8H4IWD0"/>
<accession>A0A8H4IWD0</accession>
<dbReference type="InterPro" id="IPR036259">
    <property type="entry name" value="MFS_trans_sf"/>
</dbReference>
<proteinExistence type="predicted"/>